<proteinExistence type="predicted"/>
<dbReference type="EMBL" id="CAJJDO010000041">
    <property type="protein sequence ID" value="CAD8164381.1"/>
    <property type="molecule type" value="Genomic_DNA"/>
</dbReference>
<comment type="caution">
    <text evidence="1">The sequence shown here is derived from an EMBL/GenBank/DDBJ whole genome shotgun (WGS) entry which is preliminary data.</text>
</comment>
<protein>
    <submittedName>
        <fullName evidence="1">Uncharacterized protein</fullName>
    </submittedName>
</protein>
<evidence type="ECO:0000313" key="2">
    <source>
        <dbReference type="Proteomes" id="UP000689195"/>
    </source>
</evidence>
<dbReference type="Proteomes" id="UP000689195">
    <property type="component" value="Unassembled WGS sequence"/>
</dbReference>
<reference evidence="1" key="1">
    <citation type="submission" date="2021-01" db="EMBL/GenBank/DDBJ databases">
        <authorList>
            <consortium name="Genoscope - CEA"/>
            <person name="William W."/>
        </authorList>
    </citation>
    <scope>NUCLEOTIDE SEQUENCE</scope>
</reference>
<accession>A0A8S1UGU8</accession>
<organism evidence="1 2">
    <name type="scientific">Paramecium pentaurelia</name>
    <dbReference type="NCBI Taxonomy" id="43138"/>
    <lineage>
        <taxon>Eukaryota</taxon>
        <taxon>Sar</taxon>
        <taxon>Alveolata</taxon>
        <taxon>Ciliophora</taxon>
        <taxon>Intramacronucleata</taxon>
        <taxon>Oligohymenophorea</taxon>
        <taxon>Peniculida</taxon>
        <taxon>Parameciidae</taxon>
        <taxon>Paramecium</taxon>
    </lineage>
</organism>
<gene>
    <name evidence="1" type="ORF">PPENT_87.1.T0410004</name>
</gene>
<keyword evidence="2" id="KW-1185">Reference proteome</keyword>
<sequence>MSETYNQQDIKMNNQKILLIHQELPQKIDKKKMKQDYDC</sequence>
<evidence type="ECO:0000313" key="1">
    <source>
        <dbReference type="EMBL" id="CAD8164381.1"/>
    </source>
</evidence>
<name>A0A8S1UGU8_9CILI</name>
<dbReference type="AlphaFoldDB" id="A0A8S1UGU8"/>